<gene>
    <name evidence="1" type="ORF">HPB47_019383</name>
</gene>
<comment type="caution">
    <text evidence="1">The sequence shown here is derived from an EMBL/GenBank/DDBJ whole genome shotgun (WGS) entry which is preliminary data.</text>
</comment>
<keyword evidence="2" id="KW-1185">Reference proteome</keyword>
<organism evidence="1 2">
    <name type="scientific">Ixodes persulcatus</name>
    <name type="common">Taiga tick</name>
    <dbReference type="NCBI Taxonomy" id="34615"/>
    <lineage>
        <taxon>Eukaryota</taxon>
        <taxon>Metazoa</taxon>
        <taxon>Ecdysozoa</taxon>
        <taxon>Arthropoda</taxon>
        <taxon>Chelicerata</taxon>
        <taxon>Arachnida</taxon>
        <taxon>Acari</taxon>
        <taxon>Parasitiformes</taxon>
        <taxon>Ixodida</taxon>
        <taxon>Ixodoidea</taxon>
        <taxon>Ixodidae</taxon>
        <taxon>Ixodinae</taxon>
        <taxon>Ixodes</taxon>
    </lineage>
</organism>
<protein>
    <submittedName>
        <fullName evidence="1">Uncharacterized protein</fullName>
    </submittedName>
</protein>
<accession>A0AC60R164</accession>
<name>A0AC60R164_IXOPE</name>
<dbReference type="Proteomes" id="UP000805193">
    <property type="component" value="Unassembled WGS sequence"/>
</dbReference>
<dbReference type="EMBL" id="JABSTQ010000087">
    <property type="protein sequence ID" value="KAG0445676.1"/>
    <property type="molecule type" value="Genomic_DNA"/>
</dbReference>
<sequence>MQASTERLVQLRVHNTLEEIIEAQESAQVTRLSSSPAGRKILAVLGLNPTLVAERRHQLSDDQRASIQASPFPRNVHPQHNVVRRRARAVALLRHVRDEPRSACFVDAALYGRSARFAAVFIDHKGSILNSASFKDSTPLRAEQAAIAVAILDDSRSHVYTDSRSAVRAFASGSIFDEASEILGNRIISPHTITCFVAHLDSQLDSLTNLNDTAHSRARTLTLRTGKDAVLQHGYGEFKDVLFTFNEVTKHNQMSRRTLPPPHGKLSRSQGITLRMLQTRSHPSLA</sequence>
<reference evidence="1 2" key="1">
    <citation type="journal article" date="2020" name="Cell">
        <title>Large-Scale Comparative Analyses of Tick Genomes Elucidate Their Genetic Diversity and Vector Capacities.</title>
        <authorList>
            <consortium name="Tick Genome and Microbiome Consortium (TIGMIC)"/>
            <person name="Jia N."/>
            <person name="Wang J."/>
            <person name="Shi W."/>
            <person name="Du L."/>
            <person name="Sun Y."/>
            <person name="Zhan W."/>
            <person name="Jiang J.F."/>
            <person name="Wang Q."/>
            <person name="Zhang B."/>
            <person name="Ji P."/>
            <person name="Bell-Sakyi L."/>
            <person name="Cui X.M."/>
            <person name="Yuan T.T."/>
            <person name="Jiang B.G."/>
            <person name="Yang W.F."/>
            <person name="Lam T.T."/>
            <person name="Chang Q.C."/>
            <person name="Ding S.J."/>
            <person name="Wang X.J."/>
            <person name="Zhu J.G."/>
            <person name="Ruan X.D."/>
            <person name="Zhao L."/>
            <person name="Wei J.T."/>
            <person name="Ye R.Z."/>
            <person name="Que T.C."/>
            <person name="Du C.H."/>
            <person name="Zhou Y.H."/>
            <person name="Cheng J.X."/>
            <person name="Dai P.F."/>
            <person name="Guo W.B."/>
            <person name="Han X.H."/>
            <person name="Huang E.J."/>
            <person name="Li L.F."/>
            <person name="Wei W."/>
            <person name="Gao Y.C."/>
            <person name="Liu J.Z."/>
            <person name="Shao H.Z."/>
            <person name="Wang X."/>
            <person name="Wang C.C."/>
            <person name="Yang T.C."/>
            <person name="Huo Q.B."/>
            <person name="Li W."/>
            <person name="Chen H.Y."/>
            <person name="Chen S.E."/>
            <person name="Zhou L.G."/>
            <person name="Ni X.B."/>
            <person name="Tian J.H."/>
            <person name="Sheng Y."/>
            <person name="Liu T."/>
            <person name="Pan Y.S."/>
            <person name="Xia L.Y."/>
            <person name="Li J."/>
            <person name="Zhao F."/>
            <person name="Cao W.C."/>
        </authorList>
    </citation>
    <scope>NUCLEOTIDE SEQUENCE [LARGE SCALE GENOMIC DNA]</scope>
    <source>
        <strain evidence="1">Iper-2018</strain>
    </source>
</reference>
<proteinExistence type="predicted"/>
<evidence type="ECO:0000313" key="1">
    <source>
        <dbReference type="EMBL" id="KAG0445676.1"/>
    </source>
</evidence>
<evidence type="ECO:0000313" key="2">
    <source>
        <dbReference type="Proteomes" id="UP000805193"/>
    </source>
</evidence>